<keyword evidence="4" id="KW-0433">Leucine-rich repeat</keyword>
<accession>A0A667HDX2</accession>
<dbReference type="RefSeq" id="XP_030188024.1">
    <property type="nucleotide sequence ID" value="XM_030332164.2"/>
</dbReference>
<evidence type="ECO:0000313" key="12">
    <source>
        <dbReference type="Proteomes" id="UP000472241"/>
    </source>
</evidence>
<name>A0A667HDX2_LYNCA</name>
<dbReference type="InterPro" id="IPR003591">
    <property type="entry name" value="Leu-rich_rpt_typical-subtyp"/>
</dbReference>
<evidence type="ECO:0000256" key="7">
    <source>
        <dbReference type="ARBA" id="ARBA00023242"/>
    </source>
</evidence>
<comment type="subcellular location">
    <subcellularLocation>
        <location evidence="2">Cytoplasm</location>
    </subcellularLocation>
    <subcellularLocation>
        <location evidence="1">Nucleus</location>
    </subcellularLocation>
</comment>
<keyword evidence="5" id="KW-0677">Repeat</keyword>
<dbReference type="PROSITE" id="PS51450">
    <property type="entry name" value="LRR"/>
    <property type="match status" value="1"/>
</dbReference>
<reference evidence="11" key="1">
    <citation type="submission" date="2025-08" db="UniProtKB">
        <authorList>
            <consortium name="Ensembl"/>
        </authorList>
    </citation>
    <scope>IDENTIFICATION</scope>
</reference>
<evidence type="ECO:0000256" key="1">
    <source>
        <dbReference type="ARBA" id="ARBA00004123"/>
    </source>
</evidence>
<reference evidence="11" key="2">
    <citation type="submission" date="2025-09" db="UniProtKB">
        <authorList>
            <consortium name="Ensembl"/>
        </authorList>
    </citation>
    <scope>IDENTIFICATION</scope>
</reference>
<dbReference type="InterPro" id="IPR001611">
    <property type="entry name" value="Leu-rich_rpt"/>
</dbReference>
<dbReference type="Ensembl" id="ENSLCNT00005020967.1">
    <property type="protein sequence ID" value="ENSLCNP00005018704.1"/>
    <property type="gene ID" value="ENSLCNG00005012248.1"/>
</dbReference>
<dbReference type="GO" id="GO:0005737">
    <property type="term" value="C:cytoplasm"/>
    <property type="evidence" value="ECO:0007669"/>
    <property type="project" value="UniProtKB-SubCell"/>
</dbReference>
<keyword evidence="6" id="KW-0175">Coiled coil</keyword>
<evidence type="ECO:0000256" key="2">
    <source>
        <dbReference type="ARBA" id="ARBA00004496"/>
    </source>
</evidence>
<dbReference type="PANTHER" id="PTHR22710">
    <property type="entry name" value="X-RAY RADIATION RESISTANCE ASSOCIATED PROTEIN 1 XRRA1"/>
    <property type="match status" value="1"/>
</dbReference>
<gene>
    <name evidence="11" type="primary">XRRA1</name>
</gene>
<evidence type="ECO:0000256" key="9">
    <source>
        <dbReference type="ARBA" id="ARBA00072447"/>
    </source>
</evidence>
<dbReference type="CTD" id="143570"/>
<feature type="compositionally biased region" description="Basic and acidic residues" evidence="10">
    <location>
        <begin position="504"/>
        <end position="528"/>
    </location>
</feature>
<dbReference type="SUPFAM" id="SSF52058">
    <property type="entry name" value="L domain-like"/>
    <property type="match status" value="1"/>
</dbReference>
<evidence type="ECO:0000313" key="11">
    <source>
        <dbReference type="Ensembl" id="ENSLCNP00005018704.1"/>
    </source>
</evidence>
<dbReference type="FunFam" id="3.80.10.10:FF:002122">
    <property type="entry name" value="X-ray radiation resistance-associated protein 1"/>
    <property type="match status" value="1"/>
</dbReference>
<evidence type="ECO:0000256" key="6">
    <source>
        <dbReference type="ARBA" id="ARBA00023054"/>
    </source>
</evidence>
<dbReference type="GeneID" id="115525147"/>
<feature type="compositionally biased region" description="Basic and acidic residues" evidence="10">
    <location>
        <begin position="476"/>
        <end position="487"/>
    </location>
</feature>
<feature type="region of interest" description="Disordered" evidence="10">
    <location>
        <begin position="453"/>
        <end position="532"/>
    </location>
</feature>
<dbReference type="Proteomes" id="UP000472241">
    <property type="component" value="Unplaced"/>
</dbReference>
<dbReference type="Gene3D" id="3.80.10.10">
    <property type="entry name" value="Ribonuclease Inhibitor"/>
    <property type="match status" value="2"/>
</dbReference>
<dbReference type="InterPro" id="IPR032675">
    <property type="entry name" value="LRR_dom_sf"/>
</dbReference>
<organism evidence="11 12">
    <name type="scientific">Lynx canadensis</name>
    <name type="common">Canada lynx</name>
    <name type="synonym">Felis canadensis</name>
    <dbReference type="NCBI Taxonomy" id="61383"/>
    <lineage>
        <taxon>Eukaryota</taxon>
        <taxon>Metazoa</taxon>
        <taxon>Chordata</taxon>
        <taxon>Craniata</taxon>
        <taxon>Vertebrata</taxon>
        <taxon>Euteleostomi</taxon>
        <taxon>Mammalia</taxon>
        <taxon>Eutheria</taxon>
        <taxon>Laurasiatheria</taxon>
        <taxon>Carnivora</taxon>
        <taxon>Feliformia</taxon>
        <taxon>Felidae</taxon>
        <taxon>Felinae</taxon>
        <taxon>Lynx</taxon>
    </lineage>
</organism>
<proteinExistence type="predicted"/>
<dbReference type="SMART" id="SM00369">
    <property type="entry name" value="LRR_TYP"/>
    <property type="match status" value="4"/>
</dbReference>
<evidence type="ECO:0000256" key="3">
    <source>
        <dbReference type="ARBA" id="ARBA00022490"/>
    </source>
</evidence>
<sequence>MASSGIYKLDNGKPYLNNCFPAKNLLRMPEEGRGHWLVARKCNLKKKPKNVLEAPAEGQESQKKVSFEVRGKKGSLHEKQEDVPGHILDQAFLFLDLSFNSLTAEAICDLGILPHLRVLLLTGNGLTSLPLNLAVTEQEASVTSLTNKRYILRFPVLETLMLDDNKLSSPNCFASLAGLRRLKKLSLDQNRIFRIPYLQQVQLQDGSGDWARGRGSPQKVPQSMLQPKSWMFEDSDEQPDYTVLPMKKDVDRTEVVFSSYPGFSTSEETKVCALPPIFKILPVKSLKARNQTLAPPFPELRYLSLAYNKIAKEDAILPVALFPSLCELIFHNNPLVAHTRGVPPLLKTFLQEHLGIHLIRRKIVKAKHHILMPRKDSRKVKTQVPKVPKQPLILHHLSVPTIKSPSKEMPESEAAPTKELSTTRSSPLEPEMPIEGLEGLSLSHQPFVPLPPICSDSTVHSEETMSHQSNRPGHLSPEHLSDEDTKSTESIFLTQVSGLPSSIHQKDDSAVKEEEQRPPRTAPREVKRAWRKLPSASLPSKYRGYEELLTAKPDPAFIEPKGIQKNTQALQYVLKHPLLFRSSKPRLDTLQKRYVPKEKRAQRIPIPPPRKTRAQLLDDILIRMRDPRNITEAPLGAVLRQRTEQRLVSQKQYLEAKRLLKEFRARYRQLVRCSLRTVFRATAPRPGHPALSEGQPRFGRFLKFMDEFCQGPMASDSKD</sequence>
<protein>
    <recommendedName>
        <fullName evidence="9">X-ray radiation resistance-associated protein 1</fullName>
    </recommendedName>
</protein>
<keyword evidence="12" id="KW-1185">Reference proteome</keyword>
<feature type="compositionally biased region" description="Polar residues" evidence="10">
    <location>
        <begin position="488"/>
        <end position="503"/>
    </location>
</feature>
<keyword evidence="7" id="KW-0539">Nucleus</keyword>
<comment type="function">
    <text evidence="8">May be involved in the response of cells to X-ray radiation.</text>
</comment>
<evidence type="ECO:0000256" key="10">
    <source>
        <dbReference type="SAM" id="MobiDB-lite"/>
    </source>
</evidence>
<keyword evidence="3" id="KW-0963">Cytoplasm</keyword>
<evidence type="ECO:0000256" key="8">
    <source>
        <dbReference type="ARBA" id="ARBA00056245"/>
    </source>
</evidence>
<evidence type="ECO:0000256" key="4">
    <source>
        <dbReference type="ARBA" id="ARBA00022614"/>
    </source>
</evidence>
<evidence type="ECO:0000256" key="5">
    <source>
        <dbReference type="ARBA" id="ARBA00022737"/>
    </source>
</evidence>
<dbReference type="PANTHER" id="PTHR22710:SF2">
    <property type="entry name" value="X-RAY RADIATION RESISTANCE-ASSOCIATED PROTEIN 1"/>
    <property type="match status" value="1"/>
</dbReference>
<feature type="region of interest" description="Disordered" evidence="10">
    <location>
        <begin position="398"/>
        <end position="433"/>
    </location>
</feature>
<dbReference type="GO" id="GO:0005634">
    <property type="term" value="C:nucleus"/>
    <property type="evidence" value="ECO:0007669"/>
    <property type="project" value="UniProtKB-SubCell"/>
</dbReference>
<dbReference type="AlphaFoldDB" id="A0A667HDX2"/>